<sequence length="144" mass="15331">MRSGAQKGSTSIEFALGLLVFLTFLLGITDFGRMLYTWNAANEAARAGARYAVVCDSTSNQADVLSRMRQLVPQISTITTTWTPSGCTASTCEGVTVSITGLNYQWISPVAGLAAIGAIPMPQFSTFLTREAMRGDPNSPTICP</sequence>
<dbReference type="AlphaFoldDB" id="A0A127JWS5"/>
<dbReference type="Proteomes" id="UP000070433">
    <property type="component" value="Chromosome"/>
</dbReference>
<keyword evidence="1" id="KW-0812">Transmembrane</keyword>
<dbReference type="PATRIC" id="fig|94132.3.peg.3761"/>
<dbReference type="OrthoDB" id="5397339at2"/>
<organism evidence="3 4">
    <name type="scientific">Ramlibacter tataouinensis</name>
    <dbReference type="NCBI Taxonomy" id="94132"/>
    <lineage>
        <taxon>Bacteria</taxon>
        <taxon>Pseudomonadati</taxon>
        <taxon>Pseudomonadota</taxon>
        <taxon>Betaproteobacteria</taxon>
        <taxon>Burkholderiales</taxon>
        <taxon>Comamonadaceae</taxon>
        <taxon>Ramlibacter</taxon>
    </lineage>
</organism>
<gene>
    <name evidence="3" type="ORF">UC35_18410</name>
</gene>
<dbReference type="EMBL" id="CP010951">
    <property type="protein sequence ID" value="AMO24447.1"/>
    <property type="molecule type" value="Genomic_DNA"/>
</dbReference>
<keyword evidence="4" id="KW-1185">Reference proteome</keyword>
<protein>
    <submittedName>
        <fullName evidence="3">Pilus assembly protein TadE</fullName>
    </submittedName>
</protein>
<feature type="domain" description="TadE-like" evidence="2">
    <location>
        <begin position="8"/>
        <end position="50"/>
    </location>
</feature>
<keyword evidence="1" id="KW-0472">Membrane</keyword>
<evidence type="ECO:0000259" key="2">
    <source>
        <dbReference type="Pfam" id="PF07811"/>
    </source>
</evidence>
<feature type="transmembrane region" description="Helical" evidence="1">
    <location>
        <begin position="106"/>
        <end position="124"/>
    </location>
</feature>
<keyword evidence="1" id="KW-1133">Transmembrane helix</keyword>
<proteinExistence type="predicted"/>
<dbReference type="RefSeq" id="WP_061502249.1">
    <property type="nucleotide sequence ID" value="NZ_CP010951.1"/>
</dbReference>
<evidence type="ECO:0000256" key="1">
    <source>
        <dbReference type="SAM" id="Phobius"/>
    </source>
</evidence>
<accession>A0A127JWS5</accession>
<evidence type="ECO:0000313" key="4">
    <source>
        <dbReference type="Proteomes" id="UP000070433"/>
    </source>
</evidence>
<feature type="transmembrane region" description="Helical" evidence="1">
    <location>
        <begin position="12"/>
        <end position="29"/>
    </location>
</feature>
<dbReference type="InterPro" id="IPR012495">
    <property type="entry name" value="TadE-like_dom"/>
</dbReference>
<name>A0A127JWS5_9BURK</name>
<reference evidence="3 4" key="1">
    <citation type="journal article" date="2014" name="Int. J. Syst. Evol. Microbiol.">
        <title>Ramlibacter solisilvae sp. nov., isolated from forest soil, and emended description of the genus Ramlibacter.</title>
        <authorList>
            <person name="Lee H.J."/>
            <person name="Lee S.H."/>
            <person name="Lee S.S."/>
            <person name="Lee J.S."/>
            <person name="Kim Y."/>
            <person name="Kim S.C."/>
            <person name="Jeon C.O."/>
        </authorList>
    </citation>
    <scope>NUCLEOTIDE SEQUENCE [LARGE SCALE GENOMIC DNA]</scope>
    <source>
        <strain evidence="3 4">5-10</strain>
    </source>
</reference>
<dbReference type="Pfam" id="PF07811">
    <property type="entry name" value="TadE"/>
    <property type="match status" value="1"/>
</dbReference>
<evidence type="ECO:0000313" key="3">
    <source>
        <dbReference type="EMBL" id="AMO24447.1"/>
    </source>
</evidence>